<dbReference type="CDD" id="cd09917">
    <property type="entry name" value="F-box_SF"/>
    <property type="match status" value="1"/>
</dbReference>
<protein>
    <recommendedName>
        <fullName evidence="2">F-box domain-containing protein</fullName>
    </recommendedName>
</protein>
<feature type="compositionally biased region" description="Low complexity" evidence="1">
    <location>
        <begin position="719"/>
        <end position="732"/>
    </location>
</feature>
<gene>
    <name evidence="3" type="ORF">B296_00002208</name>
</gene>
<evidence type="ECO:0000313" key="3">
    <source>
        <dbReference type="EMBL" id="RRT83443.1"/>
    </source>
</evidence>
<reference evidence="3 4" key="1">
    <citation type="journal article" date="2014" name="Agronomy (Basel)">
        <title>A Draft Genome Sequence for Ensete ventricosum, the Drought-Tolerant Tree Against Hunger.</title>
        <authorList>
            <person name="Harrison J."/>
            <person name="Moore K.A."/>
            <person name="Paszkiewicz K."/>
            <person name="Jones T."/>
            <person name="Grant M."/>
            <person name="Ambacheew D."/>
            <person name="Muzemil S."/>
            <person name="Studholme D.J."/>
        </authorList>
    </citation>
    <scope>NUCLEOTIDE SEQUENCE [LARGE SCALE GENOMIC DNA]</scope>
</reference>
<evidence type="ECO:0000256" key="1">
    <source>
        <dbReference type="SAM" id="MobiDB-lite"/>
    </source>
</evidence>
<proteinExistence type="predicted"/>
<dbReference type="InterPro" id="IPR001810">
    <property type="entry name" value="F-box_dom"/>
</dbReference>
<organism evidence="3 4">
    <name type="scientific">Ensete ventricosum</name>
    <name type="common">Abyssinian banana</name>
    <name type="synonym">Musa ensete</name>
    <dbReference type="NCBI Taxonomy" id="4639"/>
    <lineage>
        <taxon>Eukaryota</taxon>
        <taxon>Viridiplantae</taxon>
        <taxon>Streptophyta</taxon>
        <taxon>Embryophyta</taxon>
        <taxon>Tracheophyta</taxon>
        <taxon>Spermatophyta</taxon>
        <taxon>Magnoliopsida</taxon>
        <taxon>Liliopsida</taxon>
        <taxon>Zingiberales</taxon>
        <taxon>Musaceae</taxon>
        <taxon>Ensete</taxon>
    </lineage>
</organism>
<comment type="caution">
    <text evidence="3">The sequence shown here is derived from an EMBL/GenBank/DDBJ whole genome shotgun (WGS) entry which is preliminary data.</text>
</comment>
<evidence type="ECO:0000259" key="2">
    <source>
        <dbReference type="PROSITE" id="PS50181"/>
    </source>
</evidence>
<feature type="region of interest" description="Disordered" evidence="1">
    <location>
        <begin position="662"/>
        <end position="683"/>
    </location>
</feature>
<feature type="domain" description="F-box" evidence="2">
    <location>
        <begin position="14"/>
        <end position="61"/>
    </location>
</feature>
<feature type="compositionally biased region" description="Acidic residues" evidence="1">
    <location>
        <begin position="786"/>
        <end position="804"/>
    </location>
</feature>
<feature type="compositionally biased region" description="Acidic residues" evidence="1">
    <location>
        <begin position="759"/>
        <end position="770"/>
    </location>
</feature>
<dbReference type="InterPro" id="IPR036047">
    <property type="entry name" value="F-box-like_dom_sf"/>
</dbReference>
<dbReference type="SUPFAM" id="SSF81383">
    <property type="entry name" value="F-box domain"/>
    <property type="match status" value="1"/>
</dbReference>
<dbReference type="AlphaFoldDB" id="A0A427B4P9"/>
<dbReference type="InterPro" id="IPR038718">
    <property type="entry name" value="SNF2-like_sf"/>
</dbReference>
<dbReference type="Pfam" id="PF00646">
    <property type="entry name" value="F-box"/>
    <property type="match status" value="1"/>
</dbReference>
<dbReference type="GO" id="GO:0005524">
    <property type="term" value="F:ATP binding"/>
    <property type="evidence" value="ECO:0007669"/>
    <property type="project" value="InterPro"/>
</dbReference>
<dbReference type="InterPro" id="IPR000330">
    <property type="entry name" value="SNF2_N"/>
</dbReference>
<sequence length="914" mass="100496">MSGEAVVKAENCGSVLFLGLPDDVLALISARLRPRDLCALGLCCRGLHAAVAASEKAWLAQCLFLGPPPHLLSRWRRGVRSYGALCRFLAAVAPLLGIWVHQNPELGNVVCVVWGFLSVVGVRVIPQELGHLGLDAGPLLWAPVFEILADANGSPSRFFLHGRDCGEDCVHPGSVRSIDSSCNVLLLEADSRPQDSACPPRPLHLPPTRSFSSVSGSKDPGLARKYSRSCTTVASRASVPPPPPSSSPPFSRLPFSDRRRLLELVAARIRLKVPRDLAAAPLFERSSFCDDANLLANRRLELIEMLKRNGGWIDRMAAELALSLTEHRNAASSNAVDHRTRTATEKRRAFSSVAGYLKQFMGRSASPNVPCSISRNGNPVGGGKNKHAQLQEFLRSGDVIGLSLRATHMRVTTYRAWPNMHDSRFALYKLPLQAPLACQEHAGLWGGTFGWPPGKPSEGKSGKALFFLLLSYEEVDGHPLLIATKILEGTHYVLHPNGSAMFIVKMDETTSEPFPWETDGESLQVEVKASHSGEGIANGYGFRYPGSKPGSLFVLQNGLLAFVWKESQAVLTLQRVDLQELLKKGERVPVLPPIANFVYLTKSYSNKPLFFVLMAEERKPLSLNERNARLVHDLSRSRPRSEIRVRKIKIEGRRRLCKISSADAESPDGKWLDSPAGENDDGESIRDILDDLTSRLDCLSVEKPKPMAREPEPSVEYQSATSSLSPSSVHSSPAVKKEVIEKGKEVKDKAARVFSLDDDVEGREEEEDDCVVLGSGGKKQARKEEENEGESGELWSDDDVEDSDRDGKDGDEFTMAGSGSSKSRTYRLPERIFKMLYPHQRDGLKWLWALHCGDTGGILGDDMGLGKTMQVSAFLAGLFHSRLIKRALIVAPKTLLVHWMKELSVVGLSEKIRE</sequence>
<feature type="region of interest" description="Disordered" evidence="1">
    <location>
        <begin position="192"/>
        <end position="224"/>
    </location>
</feature>
<feature type="region of interest" description="Disordered" evidence="1">
    <location>
        <begin position="233"/>
        <end position="252"/>
    </location>
</feature>
<feature type="region of interest" description="Disordered" evidence="1">
    <location>
        <begin position="759"/>
        <end position="823"/>
    </location>
</feature>
<name>A0A427B4P9_ENSVE</name>
<dbReference type="PROSITE" id="PS50181">
    <property type="entry name" value="FBOX"/>
    <property type="match status" value="1"/>
</dbReference>
<dbReference type="Pfam" id="PF00176">
    <property type="entry name" value="SNF2-rel_dom"/>
    <property type="match status" value="1"/>
</dbReference>
<evidence type="ECO:0000313" key="4">
    <source>
        <dbReference type="Proteomes" id="UP000287651"/>
    </source>
</evidence>
<dbReference type="Proteomes" id="UP000287651">
    <property type="component" value="Unassembled WGS sequence"/>
</dbReference>
<dbReference type="SUPFAM" id="SSF52540">
    <property type="entry name" value="P-loop containing nucleoside triphosphate hydrolases"/>
    <property type="match status" value="1"/>
</dbReference>
<dbReference type="InterPro" id="IPR027417">
    <property type="entry name" value="P-loop_NTPase"/>
</dbReference>
<dbReference type="EMBL" id="AMZH03000493">
    <property type="protein sequence ID" value="RRT83443.1"/>
    <property type="molecule type" value="Genomic_DNA"/>
</dbReference>
<dbReference type="PANTHER" id="PTHR31370">
    <property type="entry name" value="F-BOX PROTEIN FAMILY-LIKE"/>
    <property type="match status" value="1"/>
</dbReference>
<dbReference type="Gene3D" id="3.40.50.10810">
    <property type="entry name" value="Tandem AAA-ATPase domain"/>
    <property type="match status" value="1"/>
</dbReference>
<feature type="region of interest" description="Disordered" evidence="1">
    <location>
        <begin position="701"/>
        <end position="742"/>
    </location>
</feature>
<dbReference type="InterPro" id="IPR040275">
    <property type="entry name" value="At5g39450-like"/>
</dbReference>
<feature type="compositionally biased region" description="Basic and acidic residues" evidence="1">
    <location>
        <begin position="701"/>
        <end position="712"/>
    </location>
</feature>
<accession>A0A427B4P9</accession>
<dbReference type="PANTHER" id="PTHR31370:SF2">
    <property type="entry name" value="OS08G0105100 PROTEIN"/>
    <property type="match status" value="1"/>
</dbReference>